<dbReference type="Proteomes" id="UP000060630">
    <property type="component" value="Unassembled WGS sequence"/>
</dbReference>
<comment type="caution">
    <text evidence="1">The sequence shown here is derived from an EMBL/GenBank/DDBJ whole genome shotgun (WGS) entry which is preliminary data.</text>
</comment>
<evidence type="ECO:0000313" key="1">
    <source>
        <dbReference type="EMBL" id="KWA74648.1"/>
    </source>
</evidence>
<organism evidence="1 2">
    <name type="scientific">Burkholderia ubonensis</name>
    <dbReference type="NCBI Taxonomy" id="101571"/>
    <lineage>
        <taxon>Bacteria</taxon>
        <taxon>Pseudomonadati</taxon>
        <taxon>Pseudomonadota</taxon>
        <taxon>Betaproteobacteria</taxon>
        <taxon>Burkholderiales</taxon>
        <taxon>Burkholderiaceae</taxon>
        <taxon>Burkholderia</taxon>
        <taxon>Burkholderia cepacia complex</taxon>
    </lineage>
</organism>
<name>A0A106PUN9_9BURK</name>
<dbReference type="AlphaFoldDB" id="A0A106PUN9"/>
<gene>
    <name evidence="1" type="ORF">WL29_01990</name>
</gene>
<sequence length="68" mass="7072">MESFGYHGMGPYSTPLAISIKNDLIVATSGSIAAEHAVDTVGTCEPNNVKLFLVFQTVAANLSGLSSQ</sequence>
<proteinExistence type="predicted"/>
<protein>
    <submittedName>
        <fullName evidence="1">Uncharacterized protein</fullName>
    </submittedName>
</protein>
<dbReference type="EMBL" id="LPHD01000180">
    <property type="protein sequence ID" value="KWA74648.1"/>
    <property type="molecule type" value="Genomic_DNA"/>
</dbReference>
<reference evidence="1 2" key="1">
    <citation type="submission" date="2015-11" db="EMBL/GenBank/DDBJ databases">
        <title>Expanding the genomic diversity of Burkholderia species for the development of highly accurate diagnostics.</title>
        <authorList>
            <person name="Sahl J."/>
            <person name="Keim P."/>
            <person name="Wagner D."/>
        </authorList>
    </citation>
    <scope>NUCLEOTIDE SEQUENCE [LARGE SCALE GENOMIC DNA]</scope>
    <source>
        <strain evidence="1 2">MSMB2087WGS</strain>
    </source>
</reference>
<evidence type="ECO:0000313" key="2">
    <source>
        <dbReference type="Proteomes" id="UP000060630"/>
    </source>
</evidence>
<accession>A0A106PUN9</accession>